<evidence type="ECO:0000313" key="2">
    <source>
        <dbReference type="Proteomes" id="UP000008063"/>
    </source>
</evidence>
<evidence type="ECO:0000313" key="1">
    <source>
        <dbReference type="EMBL" id="EGN92906.1"/>
    </source>
</evidence>
<organism evidence="2">
    <name type="scientific">Serpula lacrymans var. lacrymans (strain S7.3)</name>
    <name type="common">Dry rot fungus</name>
    <dbReference type="NCBI Taxonomy" id="936435"/>
    <lineage>
        <taxon>Eukaryota</taxon>
        <taxon>Fungi</taxon>
        <taxon>Dikarya</taxon>
        <taxon>Basidiomycota</taxon>
        <taxon>Agaricomycotina</taxon>
        <taxon>Agaricomycetes</taxon>
        <taxon>Agaricomycetidae</taxon>
        <taxon>Boletales</taxon>
        <taxon>Coniophorineae</taxon>
        <taxon>Serpulaceae</taxon>
        <taxon>Serpula</taxon>
    </lineage>
</organism>
<dbReference type="InParanoid" id="F8QFS2"/>
<keyword evidence="2" id="KW-1185">Reference proteome</keyword>
<proteinExistence type="predicted"/>
<accession>F8QFS2</accession>
<reference evidence="2" key="1">
    <citation type="journal article" date="2011" name="Science">
        <title>The plant cell wall-decomposing machinery underlies the functional diversity of forest fungi.</title>
        <authorList>
            <person name="Eastwood D.C."/>
            <person name="Floudas D."/>
            <person name="Binder M."/>
            <person name="Majcherczyk A."/>
            <person name="Schneider P."/>
            <person name="Aerts A."/>
            <person name="Asiegbu F.O."/>
            <person name="Baker S.E."/>
            <person name="Barry K."/>
            <person name="Bendiksby M."/>
            <person name="Blumentritt M."/>
            <person name="Coutinho P.M."/>
            <person name="Cullen D."/>
            <person name="de Vries R.P."/>
            <person name="Gathman A."/>
            <person name="Goodell B."/>
            <person name="Henrissat B."/>
            <person name="Ihrmark K."/>
            <person name="Kauserud H."/>
            <person name="Kohler A."/>
            <person name="LaButti K."/>
            <person name="Lapidus A."/>
            <person name="Lavin J.L."/>
            <person name="Lee Y.-H."/>
            <person name="Lindquist E."/>
            <person name="Lilly W."/>
            <person name="Lucas S."/>
            <person name="Morin E."/>
            <person name="Murat C."/>
            <person name="Oguiza J.A."/>
            <person name="Park J."/>
            <person name="Pisabarro A.G."/>
            <person name="Riley R."/>
            <person name="Rosling A."/>
            <person name="Salamov A."/>
            <person name="Schmidt O."/>
            <person name="Schmutz J."/>
            <person name="Skrede I."/>
            <person name="Stenlid J."/>
            <person name="Wiebenga A."/>
            <person name="Xie X."/>
            <person name="Kuees U."/>
            <person name="Hibbett D.S."/>
            <person name="Hoffmeister D."/>
            <person name="Hoegberg N."/>
            <person name="Martin F."/>
            <person name="Grigoriev I.V."/>
            <person name="Watkinson S.C."/>
        </authorList>
    </citation>
    <scope>NUCLEOTIDE SEQUENCE [LARGE SCALE GENOMIC DNA]</scope>
    <source>
        <strain evidence="2">strain S7.3</strain>
    </source>
</reference>
<dbReference type="EMBL" id="GL945497">
    <property type="protein sequence ID" value="EGN92906.1"/>
    <property type="molecule type" value="Genomic_DNA"/>
</dbReference>
<name>F8QFS2_SERL3</name>
<dbReference type="HOGENOM" id="CLU_2122576_0_0_1"/>
<dbReference type="Proteomes" id="UP000008063">
    <property type="component" value="Unassembled WGS sequence"/>
</dbReference>
<sequence>MDVVLARLRAMNFAVVDHQRLKRVQLLTWKSKAKTRQRTKISVPHRPKQTRTPEKLIRLIRNRIDILYTILQAKNDVDDVTLGMSSNQRCIHSKLKVVVVECLSRVASDFVCQP</sequence>
<gene>
    <name evidence="1" type="ORF">SERLA73DRAFT_190518</name>
</gene>
<protein>
    <submittedName>
        <fullName evidence="1">Uncharacterized protein</fullName>
    </submittedName>
</protein>
<dbReference type="AlphaFoldDB" id="F8QFS2"/>